<organism evidence="1 2">
    <name type="scientific">Callosobruchus maculatus</name>
    <name type="common">Southern cowpea weevil</name>
    <name type="synonym">Pulse bruchid</name>
    <dbReference type="NCBI Taxonomy" id="64391"/>
    <lineage>
        <taxon>Eukaryota</taxon>
        <taxon>Metazoa</taxon>
        <taxon>Ecdysozoa</taxon>
        <taxon>Arthropoda</taxon>
        <taxon>Hexapoda</taxon>
        <taxon>Insecta</taxon>
        <taxon>Pterygota</taxon>
        <taxon>Neoptera</taxon>
        <taxon>Endopterygota</taxon>
        <taxon>Coleoptera</taxon>
        <taxon>Polyphaga</taxon>
        <taxon>Cucujiformia</taxon>
        <taxon>Chrysomeloidea</taxon>
        <taxon>Chrysomelidae</taxon>
        <taxon>Bruchinae</taxon>
        <taxon>Bruchini</taxon>
        <taxon>Callosobruchus</taxon>
    </lineage>
</organism>
<keyword evidence="2" id="KW-1185">Reference proteome</keyword>
<sequence>MKRGHSRL</sequence>
<name>A0A653C6M1_CALMS</name>
<dbReference type="EMBL" id="CAACVG010007062">
    <property type="protein sequence ID" value="VEN43436.1"/>
    <property type="molecule type" value="Genomic_DNA"/>
</dbReference>
<proteinExistence type="predicted"/>
<dbReference type="Proteomes" id="UP000410492">
    <property type="component" value="Unassembled WGS sequence"/>
</dbReference>
<protein>
    <submittedName>
        <fullName evidence="1">Uncharacterized protein</fullName>
    </submittedName>
</protein>
<reference evidence="1 2" key="1">
    <citation type="submission" date="2019-01" db="EMBL/GenBank/DDBJ databases">
        <authorList>
            <person name="Sayadi A."/>
        </authorList>
    </citation>
    <scope>NUCLEOTIDE SEQUENCE [LARGE SCALE GENOMIC DNA]</scope>
</reference>
<gene>
    <name evidence="1" type="ORF">CALMAC_LOCUS6579</name>
</gene>
<evidence type="ECO:0000313" key="1">
    <source>
        <dbReference type="EMBL" id="VEN43436.1"/>
    </source>
</evidence>
<accession>A0A653C6M1</accession>
<evidence type="ECO:0000313" key="2">
    <source>
        <dbReference type="Proteomes" id="UP000410492"/>
    </source>
</evidence>